<dbReference type="GO" id="GO:0003713">
    <property type="term" value="F:transcription coactivator activity"/>
    <property type="evidence" value="ECO:0007669"/>
    <property type="project" value="TreeGrafter"/>
</dbReference>
<dbReference type="AlphaFoldDB" id="J4I1V4"/>
<dbReference type="FunCoup" id="J4I1V4">
    <property type="interactions" value="30"/>
</dbReference>
<reference evidence="7 8" key="1">
    <citation type="journal article" date="2012" name="Appl. Environ. Microbiol.">
        <title>Short-read sequencing for genomic analysis of the brown rot fungus Fibroporia radiculosa.</title>
        <authorList>
            <person name="Tang J.D."/>
            <person name="Perkins A.D."/>
            <person name="Sonstegard T.S."/>
            <person name="Schroeder S.G."/>
            <person name="Burgess S.C."/>
            <person name="Diehl S.V."/>
        </authorList>
    </citation>
    <scope>NUCLEOTIDE SEQUENCE [LARGE SCALE GENOMIC DNA]</scope>
    <source>
        <strain evidence="7 8">TFFH 294</strain>
    </source>
</reference>
<feature type="compositionally biased region" description="Basic and acidic residues" evidence="6">
    <location>
        <begin position="614"/>
        <end position="626"/>
    </location>
</feature>
<feature type="compositionally biased region" description="Pro residues" evidence="6">
    <location>
        <begin position="202"/>
        <end position="218"/>
    </location>
</feature>
<evidence type="ECO:0000313" key="8">
    <source>
        <dbReference type="Proteomes" id="UP000006352"/>
    </source>
</evidence>
<evidence type="ECO:0000256" key="1">
    <source>
        <dbReference type="ARBA" id="ARBA00004123"/>
    </source>
</evidence>
<gene>
    <name evidence="7" type="ORF">FIBRA_07995</name>
</gene>
<keyword evidence="4" id="KW-0804">Transcription</keyword>
<proteinExistence type="inferred from homology"/>
<dbReference type="InterPro" id="IPR019340">
    <property type="entry name" value="Histone_AcTrfase_su3"/>
</dbReference>
<feature type="region of interest" description="Disordered" evidence="6">
    <location>
        <begin position="481"/>
        <end position="502"/>
    </location>
</feature>
<dbReference type="STRING" id="599839.J4I1V4"/>
<feature type="compositionally biased region" description="Basic and acidic residues" evidence="6">
    <location>
        <begin position="128"/>
        <end position="138"/>
    </location>
</feature>
<keyword evidence="3" id="KW-0805">Transcription regulation</keyword>
<dbReference type="OrthoDB" id="1232at2759"/>
<dbReference type="PANTHER" id="PTHR13556">
    <property type="entry name" value="TRANSCRIPTIONAL ADAPTER 3-RELATED"/>
    <property type="match status" value="1"/>
</dbReference>
<name>J4I1V4_9APHY</name>
<dbReference type="Pfam" id="PF10198">
    <property type="entry name" value="Ada3"/>
    <property type="match status" value="1"/>
</dbReference>
<dbReference type="HOGENOM" id="CLU_020179_1_0_1"/>
<protein>
    <submittedName>
        <fullName evidence="7">Uncharacterized protein</fullName>
    </submittedName>
</protein>
<evidence type="ECO:0000256" key="3">
    <source>
        <dbReference type="ARBA" id="ARBA00023015"/>
    </source>
</evidence>
<sequence>MSLPVSQFLSPPPIGSVLFKNPPDTVPPTDELESLHAELKNLKQKTLERARKAGEDLKAIEESMRRLKEKEKGKAKAIEKVKKERAFTPLPNGDEARLPSQPPVAQQKPRLPSVSAPSIPPTPTPTVEPRKSTAEESKKKKKKRKRDELSDIEPEPVKVRKASPVPAHTHPHLPPPPSAPKPPKYPSSSLVFNKPAAGPDFALPPPMSLLPARPPVQPTPVAGPSKTTDVEEDFSKSKPSGQQVQIMTFYTSIEPWIRPIKEEDVGFLEYTADELEPFVMPKLGRHYSEVWEEDDTALHGGPLPGTAAVRTGRSYASSLTSPLPRWEPSTLMESDLLTEERGHGPLTERLISALIPMHDSTEWKGVKAAEEAMEGRPGTNGAAAAAARDKLNVADLEDRVKNVLRFHRLLDEVPDFSEAVDDPIATALRHAQRELRTVLATNKVRRARLTAIARDRLGYQEYVEMRDSLDKNITTLYTKLQRKDGPKANKKKKKGAELNGGVNGVQPTGISALPPCPAALGLGHDEDNRLHVPEQLQHLVETRRRWVDTIGGVFHDKQQQHPGRIWGMPQYSVYEDIDEEVRQELARLGPPPSAQSAKEATARTSNSTVSVSAKGKERALDGMEIG</sequence>
<dbReference type="InParanoid" id="J4I1V4"/>
<dbReference type="GO" id="GO:0005634">
    <property type="term" value="C:nucleus"/>
    <property type="evidence" value="ECO:0007669"/>
    <property type="project" value="UniProtKB-SubCell"/>
</dbReference>
<feature type="compositionally biased region" description="Pro residues" evidence="6">
    <location>
        <begin position="172"/>
        <end position="185"/>
    </location>
</feature>
<feature type="region of interest" description="Disordered" evidence="6">
    <location>
        <begin position="67"/>
        <end position="239"/>
    </location>
</feature>
<keyword evidence="8" id="KW-1185">Reference proteome</keyword>
<evidence type="ECO:0000256" key="2">
    <source>
        <dbReference type="ARBA" id="ARBA00005330"/>
    </source>
</evidence>
<dbReference type="GeneID" id="24100673"/>
<evidence type="ECO:0000256" key="6">
    <source>
        <dbReference type="SAM" id="MobiDB-lite"/>
    </source>
</evidence>
<dbReference type="RefSeq" id="XP_012185045.1">
    <property type="nucleotide sequence ID" value="XM_012329655.1"/>
</dbReference>
<organism evidence="7 8">
    <name type="scientific">Fibroporia radiculosa</name>
    <dbReference type="NCBI Taxonomy" id="599839"/>
    <lineage>
        <taxon>Eukaryota</taxon>
        <taxon>Fungi</taxon>
        <taxon>Dikarya</taxon>
        <taxon>Basidiomycota</taxon>
        <taxon>Agaricomycotina</taxon>
        <taxon>Agaricomycetes</taxon>
        <taxon>Polyporales</taxon>
        <taxon>Fibroporiaceae</taxon>
        <taxon>Fibroporia</taxon>
    </lineage>
</organism>
<dbReference type="GO" id="GO:0000124">
    <property type="term" value="C:SAGA complex"/>
    <property type="evidence" value="ECO:0007669"/>
    <property type="project" value="TreeGrafter"/>
</dbReference>
<evidence type="ECO:0000313" key="7">
    <source>
        <dbReference type="EMBL" id="CCM05762.1"/>
    </source>
</evidence>
<comment type="similarity">
    <text evidence="2">Belongs to the NGG1 family.</text>
</comment>
<comment type="subcellular location">
    <subcellularLocation>
        <location evidence="1">Nucleus</location>
    </subcellularLocation>
</comment>
<feature type="region of interest" description="Disordered" evidence="6">
    <location>
        <begin position="1"/>
        <end position="30"/>
    </location>
</feature>
<dbReference type="GO" id="GO:0006357">
    <property type="term" value="P:regulation of transcription by RNA polymerase II"/>
    <property type="evidence" value="ECO:0007669"/>
    <property type="project" value="TreeGrafter"/>
</dbReference>
<evidence type="ECO:0000256" key="4">
    <source>
        <dbReference type="ARBA" id="ARBA00023163"/>
    </source>
</evidence>
<dbReference type="EMBL" id="HE797206">
    <property type="protein sequence ID" value="CCM05762.1"/>
    <property type="molecule type" value="Genomic_DNA"/>
</dbReference>
<feature type="region of interest" description="Disordered" evidence="6">
    <location>
        <begin position="588"/>
        <end position="626"/>
    </location>
</feature>
<feature type="compositionally biased region" description="Polar residues" evidence="6">
    <location>
        <begin position="594"/>
        <end position="611"/>
    </location>
</feature>
<accession>J4I1V4</accession>
<keyword evidence="5" id="KW-0539">Nucleus</keyword>
<feature type="compositionally biased region" description="Basic and acidic residues" evidence="6">
    <location>
        <begin position="67"/>
        <end position="86"/>
    </location>
</feature>
<evidence type="ECO:0000256" key="5">
    <source>
        <dbReference type="ARBA" id="ARBA00023242"/>
    </source>
</evidence>
<dbReference type="PANTHER" id="PTHR13556:SF2">
    <property type="entry name" value="TRANSCRIPTIONAL ADAPTER 3"/>
    <property type="match status" value="1"/>
</dbReference>
<dbReference type="Proteomes" id="UP000006352">
    <property type="component" value="Unassembled WGS sequence"/>
</dbReference>